<dbReference type="InterPro" id="IPR000531">
    <property type="entry name" value="Beta-barrel_TonB"/>
</dbReference>
<evidence type="ECO:0000256" key="1">
    <source>
        <dbReference type="ARBA" id="ARBA00004571"/>
    </source>
</evidence>
<comment type="caution">
    <text evidence="13">The sequence shown here is derived from an EMBL/GenBank/DDBJ whole genome shotgun (WGS) entry which is preliminary data.</text>
</comment>
<dbReference type="SUPFAM" id="SSF49464">
    <property type="entry name" value="Carboxypeptidase regulatory domain-like"/>
    <property type="match status" value="1"/>
</dbReference>
<dbReference type="Pfam" id="PF00593">
    <property type="entry name" value="TonB_dep_Rec_b-barrel"/>
    <property type="match status" value="1"/>
</dbReference>
<evidence type="ECO:0000256" key="10">
    <source>
        <dbReference type="SAM" id="SignalP"/>
    </source>
</evidence>
<sequence length="1101" mass="121556">MRCAAITGLLAFAGSASLYAGIKPANLLVNPITKTAVSHSNSDALKSISASVFKFDHEINGIVTDQNGNPLQGVSVQVKGTNKGVITTATGRFSLSVPENATLTVSSVGYETKEVKVGSSTTITIELKVAASDLNEVVVVGYGTQKKANLTGAVSQVSSEVLDNRSLPNLTQGLQGQIPNLNITMLDGKPTQSPSYNVRGTTSIGQGGSALVLIDGVEGDPSLINPNDVASVTVLKDAASSAIYGARAAFGVVLITTKSAKKGKTAIAYSSNYSFKSPTAIPDEVNNGYEYAKMFSEAYSAGSNYTQLPKNINKTQKFSQEYLDAFQKHNEDPSLPKTEINDQGEYVYYANTDWYKLLYKDHNFATDQNLSVSGSSDKASFYITGRLFNQSGIFRYNSDDYNTYNFRAKGSVQVFKWLEINNNTSYANVKYHNPLNVGEGGGIWRNMSDEAHTSAPLLNPDGTLTYSAAYTVGDMYYGKNGIDMVTNEVRNTTGFVAKLFHDKVKINGDFTYQNTNFNRQQKRVPVPYSTKPGIINYVGLNTNDLQERYDKTSYIAANLYGQYENTFNNVHHFKALLGYNFEQSIFKRIQEQRNGLIFPDAQDISLALGQSITTNGGWEQWDILGGFFRFNYDYKSRYLLEVNGRYDGSSKFPADQQFGFFPSVSAGWRLSQEPFWHVPEKAISDVKVRASYGSLGNGNIASYQFLEQLNISQSSRVLNGQRPQVTSRPGVIPSGLTWETSTTKDLGLDASFLNYRLSFTGDVYVRKTTNMFTVGPTLPDVFGAAVPKGNFADLKTTGWEVTASWQDQFNAGSKPFHYGITLNAAHYEAIITKFNNPNRNLTDYYVGQKVGELWGYVTDGYWTAADVDQAQAMNANVSNNSSVWLPGDIKYKDLDKNGVISRGNATVDNPGDLVRIGNTTPRYTYGFGLNADWNNFFFAAFFQGTGRQDWYPSSDADAFWGQYNRPYNAALKSQLGKIWSEDNPNAYWPRYRGYVALSGQRELSVLQTKYLQNAAYLRLKNIQLGYNLPLSLVSKLKMTNARVYVSGENLWITSPMFKITDHNIDPESIHGSDRDLTSGGNGDGQNYPILKSVTLGLNITF</sequence>
<dbReference type="Gene3D" id="2.170.130.10">
    <property type="entry name" value="TonB-dependent receptor, plug domain"/>
    <property type="match status" value="1"/>
</dbReference>
<dbReference type="Gene3D" id="2.40.170.20">
    <property type="entry name" value="TonB-dependent receptor, beta-barrel domain"/>
    <property type="match status" value="1"/>
</dbReference>
<evidence type="ECO:0000256" key="4">
    <source>
        <dbReference type="ARBA" id="ARBA00022692"/>
    </source>
</evidence>
<feature type="signal peptide" evidence="10">
    <location>
        <begin position="1"/>
        <end position="20"/>
    </location>
</feature>
<dbReference type="NCBIfam" id="TIGR04056">
    <property type="entry name" value="OMP_RagA_SusC"/>
    <property type="match status" value="1"/>
</dbReference>
<comment type="subcellular location">
    <subcellularLocation>
        <location evidence="1 8">Cell outer membrane</location>
        <topology evidence="1 8">Multi-pass membrane protein</topology>
    </subcellularLocation>
</comment>
<dbReference type="InterPro" id="IPR039426">
    <property type="entry name" value="TonB-dep_rcpt-like"/>
</dbReference>
<proteinExistence type="inferred from homology"/>
<organism evidence="13 14">
    <name type="scientific">Hanamia caeni</name>
    <dbReference type="NCBI Taxonomy" id="2294116"/>
    <lineage>
        <taxon>Bacteria</taxon>
        <taxon>Pseudomonadati</taxon>
        <taxon>Bacteroidota</taxon>
        <taxon>Chitinophagia</taxon>
        <taxon>Chitinophagales</taxon>
        <taxon>Chitinophagaceae</taxon>
        <taxon>Hanamia</taxon>
    </lineage>
</organism>
<dbReference type="EMBL" id="RJJR01000022">
    <property type="protein sequence ID" value="RNI33356.1"/>
    <property type="molecule type" value="Genomic_DNA"/>
</dbReference>
<evidence type="ECO:0000256" key="6">
    <source>
        <dbReference type="ARBA" id="ARBA00023136"/>
    </source>
</evidence>
<dbReference type="InterPro" id="IPR023996">
    <property type="entry name" value="TonB-dep_OMP_SusC/RagA"/>
</dbReference>
<dbReference type="InterPro" id="IPR012910">
    <property type="entry name" value="Plug_dom"/>
</dbReference>
<feature type="domain" description="TonB-dependent receptor-like beta-barrel" evidence="11">
    <location>
        <begin position="489"/>
        <end position="1050"/>
    </location>
</feature>
<dbReference type="Pfam" id="PF07715">
    <property type="entry name" value="Plug"/>
    <property type="match status" value="1"/>
</dbReference>
<evidence type="ECO:0000256" key="7">
    <source>
        <dbReference type="ARBA" id="ARBA00023237"/>
    </source>
</evidence>
<keyword evidence="6 8" id="KW-0472">Membrane</keyword>
<evidence type="ECO:0000256" key="9">
    <source>
        <dbReference type="RuleBase" id="RU003357"/>
    </source>
</evidence>
<dbReference type="InterPro" id="IPR036942">
    <property type="entry name" value="Beta-barrel_TonB_sf"/>
</dbReference>
<evidence type="ECO:0000313" key="14">
    <source>
        <dbReference type="Proteomes" id="UP000267223"/>
    </source>
</evidence>
<keyword evidence="13" id="KW-0675">Receptor</keyword>
<keyword evidence="7 8" id="KW-0998">Cell outer membrane</keyword>
<dbReference type="Pfam" id="PF13715">
    <property type="entry name" value="CarbopepD_reg_2"/>
    <property type="match status" value="1"/>
</dbReference>
<accession>A0A3M9N6J8</accession>
<dbReference type="GO" id="GO:0009279">
    <property type="term" value="C:cell outer membrane"/>
    <property type="evidence" value="ECO:0007669"/>
    <property type="project" value="UniProtKB-SubCell"/>
</dbReference>
<keyword evidence="14" id="KW-1185">Reference proteome</keyword>
<protein>
    <submittedName>
        <fullName evidence="13">TonB-dependent receptor</fullName>
    </submittedName>
</protein>
<dbReference type="InterPro" id="IPR008969">
    <property type="entry name" value="CarboxyPept-like_regulatory"/>
</dbReference>
<dbReference type="AlphaFoldDB" id="A0A3M9N6J8"/>
<dbReference type="NCBIfam" id="TIGR04057">
    <property type="entry name" value="SusC_RagA_signa"/>
    <property type="match status" value="1"/>
</dbReference>
<evidence type="ECO:0000256" key="8">
    <source>
        <dbReference type="PROSITE-ProRule" id="PRU01360"/>
    </source>
</evidence>
<evidence type="ECO:0000256" key="3">
    <source>
        <dbReference type="ARBA" id="ARBA00022452"/>
    </source>
</evidence>
<comment type="similarity">
    <text evidence="8 9">Belongs to the TonB-dependent receptor family.</text>
</comment>
<dbReference type="SUPFAM" id="SSF56935">
    <property type="entry name" value="Porins"/>
    <property type="match status" value="1"/>
</dbReference>
<evidence type="ECO:0000259" key="11">
    <source>
        <dbReference type="Pfam" id="PF00593"/>
    </source>
</evidence>
<feature type="chain" id="PRO_5018084462" evidence="10">
    <location>
        <begin position="21"/>
        <end position="1101"/>
    </location>
</feature>
<keyword evidence="4 8" id="KW-0812">Transmembrane</keyword>
<dbReference type="OrthoDB" id="604358at2"/>
<keyword evidence="2 8" id="KW-0813">Transport</keyword>
<dbReference type="Proteomes" id="UP000267223">
    <property type="component" value="Unassembled WGS sequence"/>
</dbReference>
<evidence type="ECO:0000313" key="13">
    <source>
        <dbReference type="EMBL" id="RNI33356.1"/>
    </source>
</evidence>
<gene>
    <name evidence="13" type="ORF">EFY79_19435</name>
</gene>
<dbReference type="InterPro" id="IPR037066">
    <property type="entry name" value="Plug_dom_sf"/>
</dbReference>
<keyword evidence="10" id="KW-0732">Signal</keyword>
<dbReference type="InterPro" id="IPR023997">
    <property type="entry name" value="TonB-dep_OMP_SusC/RagA_CS"/>
</dbReference>
<name>A0A3M9N6J8_9BACT</name>
<dbReference type="PROSITE" id="PS52016">
    <property type="entry name" value="TONB_DEPENDENT_REC_3"/>
    <property type="match status" value="1"/>
</dbReference>
<evidence type="ECO:0000259" key="12">
    <source>
        <dbReference type="Pfam" id="PF07715"/>
    </source>
</evidence>
<feature type="domain" description="TonB-dependent receptor plug" evidence="12">
    <location>
        <begin position="147"/>
        <end position="252"/>
    </location>
</feature>
<reference evidence="13 14" key="1">
    <citation type="submission" date="2018-11" db="EMBL/GenBank/DDBJ databases">
        <title>Draft genome sequence of Ferruginibacter sp. BO-59.</title>
        <authorList>
            <person name="Im W.T."/>
        </authorList>
    </citation>
    <scope>NUCLEOTIDE SEQUENCE [LARGE SCALE GENOMIC DNA]</scope>
    <source>
        <strain evidence="13 14">BO-59</strain>
    </source>
</reference>
<dbReference type="Gene3D" id="2.60.40.1120">
    <property type="entry name" value="Carboxypeptidase-like, regulatory domain"/>
    <property type="match status" value="1"/>
</dbReference>
<evidence type="ECO:0000256" key="5">
    <source>
        <dbReference type="ARBA" id="ARBA00023077"/>
    </source>
</evidence>
<keyword evidence="3 8" id="KW-1134">Transmembrane beta strand</keyword>
<keyword evidence="5 9" id="KW-0798">TonB box</keyword>
<evidence type="ECO:0000256" key="2">
    <source>
        <dbReference type="ARBA" id="ARBA00022448"/>
    </source>
</evidence>